<accession>A0ABN9VAT7</accession>
<sequence>MQRWFPFPGKGIGDYLQLAGLSASCGDGGDAGLFRADTLEEARAACDARPSCDFFSWSRGDRAAILCSGGAARFKEHPSSAVGVHPRLLGLGGRGYASLPNYQAVCEPGQVLAEVPGVHSASEAARMCDEHQGCTYFALSTVKDKWSRLEPRGTPFYPANTLWLCGGEPVFRRRMGWLSAGQLRHMPPLPPAPDSPPDVAAPGVDPVPVQRRYPRSPAARPPRSPGDFIFSEPVRPKFEELYEPMPSAARQRKDATRELLGNVSKVTL</sequence>
<evidence type="ECO:0000313" key="3">
    <source>
        <dbReference type="Proteomes" id="UP001189429"/>
    </source>
</evidence>
<feature type="compositionally biased region" description="Pro residues" evidence="1">
    <location>
        <begin position="187"/>
        <end position="196"/>
    </location>
</feature>
<evidence type="ECO:0000256" key="1">
    <source>
        <dbReference type="SAM" id="MobiDB-lite"/>
    </source>
</evidence>
<feature type="region of interest" description="Disordered" evidence="1">
    <location>
        <begin position="244"/>
        <end position="268"/>
    </location>
</feature>
<dbReference type="EMBL" id="CAUYUJ010016926">
    <property type="protein sequence ID" value="CAK0870107.1"/>
    <property type="molecule type" value="Genomic_DNA"/>
</dbReference>
<proteinExistence type="predicted"/>
<feature type="compositionally biased region" description="Low complexity" evidence="1">
    <location>
        <begin position="197"/>
        <end position="218"/>
    </location>
</feature>
<gene>
    <name evidence="2" type="ORF">PCOR1329_LOCUS56300</name>
</gene>
<reference evidence="2" key="1">
    <citation type="submission" date="2023-10" db="EMBL/GenBank/DDBJ databases">
        <authorList>
            <person name="Chen Y."/>
            <person name="Shah S."/>
            <person name="Dougan E. K."/>
            <person name="Thang M."/>
            <person name="Chan C."/>
        </authorList>
    </citation>
    <scope>NUCLEOTIDE SEQUENCE [LARGE SCALE GENOMIC DNA]</scope>
</reference>
<dbReference type="Proteomes" id="UP001189429">
    <property type="component" value="Unassembled WGS sequence"/>
</dbReference>
<organism evidence="2 3">
    <name type="scientific">Prorocentrum cordatum</name>
    <dbReference type="NCBI Taxonomy" id="2364126"/>
    <lineage>
        <taxon>Eukaryota</taxon>
        <taxon>Sar</taxon>
        <taxon>Alveolata</taxon>
        <taxon>Dinophyceae</taxon>
        <taxon>Prorocentrales</taxon>
        <taxon>Prorocentraceae</taxon>
        <taxon>Prorocentrum</taxon>
    </lineage>
</organism>
<comment type="caution">
    <text evidence="2">The sequence shown here is derived from an EMBL/GenBank/DDBJ whole genome shotgun (WGS) entry which is preliminary data.</text>
</comment>
<keyword evidence="3" id="KW-1185">Reference proteome</keyword>
<protein>
    <submittedName>
        <fullName evidence="2">Uncharacterized protein</fullName>
    </submittedName>
</protein>
<evidence type="ECO:0000313" key="2">
    <source>
        <dbReference type="EMBL" id="CAK0870107.1"/>
    </source>
</evidence>
<name>A0ABN9VAT7_9DINO</name>
<feature type="region of interest" description="Disordered" evidence="1">
    <location>
        <begin position="187"/>
        <end position="230"/>
    </location>
</feature>
<dbReference type="PROSITE" id="PS51257">
    <property type="entry name" value="PROKAR_LIPOPROTEIN"/>
    <property type="match status" value="1"/>
</dbReference>